<geneLocation type="plasmid" evidence="2">
    <name>pNSL1</name>
</geneLocation>
<evidence type="ECO:0000256" key="1">
    <source>
        <dbReference type="SAM" id="MobiDB-lite"/>
    </source>
</evidence>
<sequence>MSAENFSLTSEDLLTSEEEQEPAASVWAEELARWRPLPPVTVVAGPRWWGTGEPVSREQLMNAWMRLPGVRPSGIRELDTRNIIFNFAAAVARSEWGRERYASAWEVVASRKSKAENTAEQAEEFGQVLAEIASPLGRYAVSFHNSLDAIKLLLRGSGVGDIARSAIWTACRDVGTVLIEGGGQRETVLSDYESARRVVDLALGLSQSFDQDPNHLLSETETELTLWCLQWAVRHYVARMDDYLWRMLPERKADGARGVTQSRIDEGIEILTRWMEEYGTRFGAGGGFLLEHTDWAKKRLGYLIHTDMKMMLTFYGYSDRKLTEPDLDVEPDLDLEAALGGDQAQLKKLERWLEKHRYGDEDRVQAAKFAVDHVVPRAALRRACGYAIEDTDLRLMFFASCAREQWRSKSVKERGEKDLEQIADQSSTASPDPSEENAQIRAVLDTVLAWVEDNYDMCVCHYGAFEVATAVDVLKADYDTVVSAASNDESFVEGLKARYAEGQPRDAISRTAKDAADMVSNLIRQAFDEAGFGQGGTNR</sequence>
<gene>
    <name evidence="2" type="ORF">PNSL1.092</name>
</gene>
<evidence type="ECO:0000313" key="2">
    <source>
        <dbReference type="EMBL" id="ABI79420.1"/>
    </source>
</evidence>
<dbReference type="RefSeq" id="WP_012477020.1">
    <property type="nucleotide sequence ID" value="NC_010850.1"/>
</dbReference>
<keyword evidence="2" id="KW-0436">Ligase</keyword>
<organism evidence="2">
    <name type="scientific">Rhodococcus sp. NS1</name>
    <dbReference type="NCBI Taxonomy" id="402236"/>
    <lineage>
        <taxon>Bacteria</taxon>
        <taxon>Bacillati</taxon>
        <taxon>Actinomycetota</taxon>
        <taxon>Actinomycetes</taxon>
        <taxon>Mycobacteriales</taxon>
        <taxon>Nocardiaceae</taxon>
        <taxon>Rhodococcus</taxon>
    </lineage>
</organism>
<feature type="region of interest" description="Disordered" evidence="1">
    <location>
        <begin position="1"/>
        <end position="20"/>
    </location>
</feature>
<name>Q06G91_9NOCA</name>
<dbReference type="EMBL" id="DQ888171">
    <property type="protein sequence ID" value="ABI79420.1"/>
    <property type="molecule type" value="Genomic_DNA"/>
</dbReference>
<dbReference type="AlphaFoldDB" id="Q06G91"/>
<reference evidence="2" key="1">
    <citation type="submission" date="2006-08" db="EMBL/GenBank/DDBJ databases">
        <title>The complete nucleotide sequence of Nocardia linear plasmid pNSL1.</title>
        <authorList>
            <person name="Zhu Y."/>
            <person name="Xu M."/>
            <person name="Qin Z."/>
        </authorList>
    </citation>
    <scope>NUCLEOTIDE SEQUENCE</scope>
    <source>
        <strain evidence="2">NS1</strain>
        <plasmid evidence="2">pNSL1</plasmid>
    </source>
</reference>
<keyword evidence="2" id="KW-0614">Plasmid</keyword>
<accession>Q06G91</accession>
<feature type="region of interest" description="Disordered" evidence="1">
    <location>
        <begin position="412"/>
        <end position="437"/>
    </location>
</feature>
<dbReference type="GO" id="GO:0016874">
    <property type="term" value="F:ligase activity"/>
    <property type="evidence" value="ECO:0007669"/>
    <property type="project" value="UniProtKB-KW"/>
</dbReference>
<protein>
    <submittedName>
        <fullName evidence="2">Putative DNA ligase</fullName>
    </submittedName>
</protein>
<proteinExistence type="predicted"/>